<organism evidence="1 2">
    <name type="scientific">Urinicoccus massiliensis</name>
    <dbReference type="NCBI Taxonomy" id="1723382"/>
    <lineage>
        <taxon>Bacteria</taxon>
        <taxon>Bacillati</taxon>
        <taxon>Bacillota</taxon>
        <taxon>Tissierellia</taxon>
        <taxon>Tissierellales</taxon>
        <taxon>Peptoniphilaceae</taxon>
        <taxon>Urinicoccus</taxon>
    </lineage>
</organism>
<gene>
    <name evidence="1" type="ORF">NCTC13150_00194</name>
</gene>
<dbReference type="InterPro" id="IPR018743">
    <property type="entry name" value="DUF2292"/>
</dbReference>
<proteinExistence type="predicted"/>
<reference evidence="1 2" key="1">
    <citation type="submission" date="2019-02" db="EMBL/GenBank/DDBJ databases">
        <authorList>
            <consortium name="Pathogen Informatics"/>
        </authorList>
    </citation>
    <scope>NUCLEOTIDE SEQUENCE [LARGE SCALE GENOMIC DNA]</scope>
    <source>
        <strain evidence="1 2">3012STDY7089603</strain>
    </source>
</reference>
<dbReference type="AlphaFoldDB" id="A0A8H2M5H7"/>
<sequence>MKKTKEEISERESKLLNLIRQTSFGEVKIIIQDGEPIRVEEVKKSIKL</sequence>
<comment type="caution">
    <text evidence="1">The sequence shown here is derived from an EMBL/GenBank/DDBJ whole genome shotgun (WGS) entry which is preliminary data.</text>
</comment>
<evidence type="ECO:0008006" key="3">
    <source>
        <dbReference type="Google" id="ProtNLM"/>
    </source>
</evidence>
<accession>A0A8H2M5H7</accession>
<name>A0A8H2M5H7_9FIRM</name>
<protein>
    <recommendedName>
        <fullName evidence="3">DUF2292 domain-containing protein</fullName>
    </recommendedName>
</protein>
<dbReference type="Proteomes" id="UP000377798">
    <property type="component" value="Unassembled WGS sequence"/>
</dbReference>
<dbReference type="Pfam" id="PF10055">
    <property type="entry name" value="DUF2292"/>
    <property type="match status" value="1"/>
</dbReference>
<dbReference type="RefSeq" id="WP_131748083.1">
    <property type="nucleotide sequence ID" value="NZ_CAACYI010000001.1"/>
</dbReference>
<keyword evidence="2" id="KW-1185">Reference proteome</keyword>
<dbReference type="EMBL" id="CAACYI010000001">
    <property type="protein sequence ID" value="VFB15693.1"/>
    <property type="molecule type" value="Genomic_DNA"/>
</dbReference>
<evidence type="ECO:0000313" key="2">
    <source>
        <dbReference type="Proteomes" id="UP000377798"/>
    </source>
</evidence>
<evidence type="ECO:0000313" key="1">
    <source>
        <dbReference type="EMBL" id="VFB15693.1"/>
    </source>
</evidence>